<dbReference type="SUPFAM" id="SSF88874">
    <property type="entry name" value="Receptor-binding domain of short tail fibre protein gp12"/>
    <property type="match status" value="1"/>
</dbReference>
<dbReference type="GO" id="GO:0046718">
    <property type="term" value="P:symbiont entry into host cell"/>
    <property type="evidence" value="ECO:0007669"/>
    <property type="project" value="InterPro"/>
</dbReference>
<dbReference type="Pfam" id="PF03406">
    <property type="entry name" value="Phage_fiber_2"/>
    <property type="match status" value="2"/>
</dbReference>
<dbReference type="CDD" id="cd12214">
    <property type="entry name" value="ChiA1_BD"/>
    <property type="match status" value="1"/>
</dbReference>
<comment type="caution">
    <text evidence="2">The sequence shown here is derived from an EMBL/GenBank/DDBJ whole genome shotgun (WGS) entry which is preliminary data.</text>
</comment>
<name>A0AB38HFA4_9PAST</name>
<evidence type="ECO:0000313" key="2">
    <source>
        <dbReference type="EMBL" id="STO68915.1"/>
    </source>
</evidence>
<dbReference type="Gene3D" id="3.90.1340.10">
    <property type="entry name" value="Phage tail collar domain"/>
    <property type="match status" value="2"/>
</dbReference>
<accession>A0AB38HFA4</accession>
<gene>
    <name evidence="2" type="ORF">NCTC8540_01433</name>
</gene>
<reference evidence="2 3" key="1">
    <citation type="submission" date="2018-06" db="EMBL/GenBank/DDBJ databases">
        <authorList>
            <consortium name="Pathogen Informatics"/>
            <person name="Doyle S."/>
        </authorList>
    </citation>
    <scope>NUCLEOTIDE SEQUENCE [LARGE SCALE GENOMIC DNA]</scope>
    <source>
        <strain evidence="2 3">NCTC8540</strain>
    </source>
</reference>
<dbReference type="Pfam" id="PF12789">
    <property type="entry name" value="PTR"/>
    <property type="match status" value="1"/>
</dbReference>
<dbReference type="AlphaFoldDB" id="A0AB38HFA4"/>
<evidence type="ECO:0000313" key="3">
    <source>
        <dbReference type="Proteomes" id="UP000254496"/>
    </source>
</evidence>
<evidence type="ECO:0000256" key="1">
    <source>
        <dbReference type="SAM" id="MobiDB-lite"/>
    </source>
</evidence>
<organism evidence="2 3">
    <name type="scientific">Canicola haemoglobinophilus</name>
    <dbReference type="NCBI Taxonomy" id="733"/>
    <lineage>
        <taxon>Bacteria</taxon>
        <taxon>Pseudomonadati</taxon>
        <taxon>Pseudomonadota</taxon>
        <taxon>Gammaproteobacteria</taxon>
        <taxon>Pasteurellales</taxon>
        <taxon>Pasteurellaceae</taxon>
        <taxon>Canicola</taxon>
    </lineage>
</organism>
<sequence length="675" mass="74957">MTVYNKLDEKVFASQAKPRETENFPNIARGWGISFEQTAGIPPMEWFNGLFKRIDEHMLYLAQRGLAEWSSTLEYPQGAYVQYNGKTYRSLQQNTNHQPDTPDSAYWVRWGFALDEIPYATLSQKGLAQLYTGYDSQREDLALTPKTAYLLKALIDSNSRSLNDRIPNSKKSDATDSNSSDTVATSKAVKEVKDIAESKQSPADTLAGYGITNFKIEQGTGNANDYKTDGNYYFASGQNLPDSNAWHIEVVSGGQANAVRQIARKANDTKIKTRFFNGSSWTSWKDTGGDGIPIGAIVAFPKEVTNPQGFLLVEDLTFNPQTYPDLYRTLGNKNKVSNIKRSDVGMLAYFPTDNIPDGWIDFDSIRTTVTQQNYPELYQHLVDKYGSINNVPLAEDRFIRNAHGSLAVGQKQTGSLIAADSTDGGAPFSPYVKTIGASYAETANKVGLDIINANEMSSYDAGLGWAQGEWVPKNKNEDLSPAAQNPNSTGHLVGVARPKSIAFKLCIKAKNTFDDVKFWIKAFGEVANVGELDASRLAQELQGKADANHTHTTSQITNFNQTTNQLINAAFSYQKIANFEIYKFPDGTMIQTYRSNQVANHNNNVLGFTFNWAQTFVSTPVLSGTVHSELDEVRDCWITFNKSGTTNAKVKYWLFEGSYNTNNLQVNIIGIGRWK</sequence>
<dbReference type="Gene3D" id="2.10.10.20">
    <property type="entry name" value="Carbohydrate-binding module superfamily 5/12"/>
    <property type="match status" value="1"/>
</dbReference>
<dbReference type="InterPro" id="IPR005068">
    <property type="entry name" value="Phage_lambda_Stf-r2"/>
</dbReference>
<dbReference type="EMBL" id="UGHJ01000001">
    <property type="protein sequence ID" value="STO68915.1"/>
    <property type="molecule type" value="Genomic_DNA"/>
</dbReference>
<proteinExistence type="predicted"/>
<feature type="region of interest" description="Disordered" evidence="1">
    <location>
        <begin position="162"/>
        <end position="186"/>
    </location>
</feature>
<feature type="compositionally biased region" description="Polar residues" evidence="1">
    <location>
        <begin position="175"/>
        <end position="185"/>
    </location>
</feature>
<dbReference type="RefSeq" id="WP_115073121.1">
    <property type="nucleotide sequence ID" value="NZ_UGHE01000002.1"/>
</dbReference>
<protein>
    <submittedName>
        <fullName evidence="2">Phage tail collar domain-containing protein</fullName>
    </submittedName>
</protein>
<dbReference type="CDD" id="cd19958">
    <property type="entry name" value="pyocin_knob"/>
    <property type="match status" value="1"/>
</dbReference>
<dbReference type="GO" id="GO:0019062">
    <property type="term" value="P:virion attachment to host cell"/>
    <property type="evidence" value="ECO:0007669"/>
    <property type="project" value="InterPro"/>
</dbReference>
<dbReference type="Proteomes" id="UP000254496">
    <property type="component" value="Unassembled WGS sequence"/>
</dbReference>
<dbReference type="InterPro" id="IPR037053">
    <property type="entry name" value="Phage_tail_collar_dom_sf"/>
</dbReference>